<organism evidence="1 2">
    <name type="scientific">Novosphingobium olei</name>
    <dbReference type="NCBI Taxonomy" id="2728851"/>
    <lineage>
        <taxon>Bacteria</taxon>
        <taxon>Pseudomonadati</taxon>
        <taxon>Pseudomonadota</taxon>
        <taxon>Alphaproteobacteria</taxon>
        <taxon>Sphingomonadales</taxon>
        <taxon>Sphingomonadaceae</taxon>
        <taxon>Novosphingobium</taxon>
    </lineage>
</organism>
<dbReference type="RefSeq" id="WP_169495094.1">
    <property type="nucleotide sequence ID" value="NZ_JABBGM010000014.1"/>
</dbReference>
<dbReference type="AlphaFoldDB" id="A0A7Y0GB98"/>
<evidence type="ECO:0000313" key="1">
    <source>
        <dbReference type="EMBL" id="NML95885.1"/>
    </source>
</evidence>
<dbReference type="EMBL" id="JABBGM010000014">
    <property type="protein sequence ID" value="NML95885.1"/>
    <property type="molecule type" value="Genomic_DNA"/>
</dbReference>
<proteinExistence type="predicted"/>
<dbReference type="InterPro" id="IPR043519">
    <property type="entry name" value="NT_sf"/>
</dbReference>
<dbReference type="CDD" id="cd05403">
    <property type="entry name" value="NT_KNTase_like"/>
    <property type="match status" value="1"/>
</dbReference>
<sequence>MSQSLALSAQELAQVRAILAAHLPPGVTVSVFGSRAAGAGKPAPKPWSDLDLALEGESPLPLSLMAELAEAFDESPLPWKVDLVDGKAISAGFAAIVKAGCVPLDLTARPEA</sequence>
<dbReference type="SUPFAM" id="SSF81301">
    <property type="entry name" value="Nucleotidyltransferase"/>
    <property type="match status" value="1"/>
</dbReference>
<dbReference type="Gene3D" id="3.30.460.10">
    <property type="entry name" value="Beta Polymerase, domain 2"/>
    <property type="match status" value="1"/>
</dbReference>
<keyword evidence="1" id="KW-0808">Transferase</keyword>
<dbReference type="GO" id="GO:0016740">
    <property type="term" value="F:transferase activity"/>
    <property type="evidence" value="ECO:0007669"/>
    <property type="project" value="UniProtKB-KW"/>
</dbReference>
<comment type="caution">
    <text evidence="1">The sequence shown here is derived from an EMBL/GenBank/DDBJ whole genome shotgun (WGS) entry which is preliminary data.</text>
</comment>
<keyword evidence="2" id="KW-1185">Reference proteome</keyword>
<accession>A0A7Y0GB98</accession>
<evidence type="ECO:0000313" key="2">
    <source>
        <dbReference type="Proteomes" id="UP000583556"/>
    </source>
</evidence>
<reference evidence="1 2" key="1">
    <citation type="submission" date="2020-04" db="EMBL/GenBank/DDBJ databases">
        <title>Novosphingobium sp. TW-4 isolated from soil.</title>
        <authorList>
            <person name="Dahal R.H."/>
            <person name="Chaudhary D.K."/>
        </authorList>
    </citation>
    <scope>NUCLEOTIDE SEQUENCE [LARGE SCALE GENOMIC DNA]</scope>
    <source>
        <strain evidence="1 2">TW-4</strain>
    </source>
</reference>
<protein>
    <submittedName>
        <fullName evidence="1">Nucleotidyltransferase domain-containing protein</fullName>
    </submittedName>
</protein>
<gene>
    <name evidence="1" type="ORF">HHL27_19605</name>
</gene>
<dbReference type="Proteomes" id="UP000583556">
    <property type="component" value="Unassembled WGS sequence"/>
</dbReference>
<name>A0A7Y0GB98_9SPHN</name>